<evidence type="ECO:0000256" key="2">
    <source>
        <dbReference type="ARBA" id="ARBA00022747"/>
    </source>
</evidence>
<dbReference type="PANTHER" id="PTHR30408:SF12">
    <property type="entry name" value="TYPE I RESTRICTION ENZYME MJAVIII SPECIFICITY SUBUNIT"/>
    <property type="match status" value="1"/>
</dbReference>
<dbReference type="GO" id="GO:0009307">
    <property type="term" value="P:DNA restriction-modification system"/>
    <property type="evidence" value="ECO:0007669"/>
    <property type="project" value="UniProtKB-KW"/>
</dbReference>
<dbReference type="InterPro" id="IPR044946">
    <property type="entry name" value="Restrct_endonuc_typeI_TRD_sf"/>
</dbReference>
<dbReference type="AlphaFoldDB" id="H8GQ93"/>
<comment type="similarity">
    <text evidence="1">Belongs to the type-I restriction system S methylase family.</text>
</comment>
<keyword evidence="5" id="KW-0255">Endonuclease</keyword>
<dbReference type="InterPro" id="IPR052021">
    <property type="entry name" value="Type-I_RS_S_subunit"/>
</dbReference>
<dbReference type="InterPro" id="IPR000055">
    <property type="entry name" value="Restrct_endonuc_typeI_TRD"/>
</dbReference>
<name>H8GQ93_METAL</name>
<protein>
    <submittedName>
        <fullName evidence="5">Restriction endonuclease S subunit</fullName>
    </submittedName>
</protein>
<dbReference type="Gene3D" id="1.10.287.1120">
    <property type="entry name" value="Bipartite methylase S protein"/>
    <property type="match status" value="1"/>
</dbReference>
<dbReference type="REBASE" id="62991">
    <property type="entry name" value="S.MalBG8ORF715P"/>
</dbReference>
<dbReference type="EMBL" id="CM001475">
    <property type="protein sequence ID" value="EIC28552.1"/>
    <property type="molecule type" value="Genomic_DNA"/>
</dbReference>
<dbReference type="Proteomes" id="UP000005090">
    <property type="component" value="Chromosome"/>
</dbReference>
<dbReference type="SUPFAM" id="SSF116734">
    <property type="entry name" value="DNA methylase specificity domain"/>
    <property type="match status" value="2"/>
</dbReference>
<sequence length="455" mass="51480">MIEQLAEMPTYEAYKDSGVEWLGEIPAYWNIKRLKYEANVVLGKMLCTENKGNYQLKPYLKSKNIQWLNVDISSTDEMWFSPSEIELYRLMHGDLILSEGGEVGKTCIWNNELDECYIQNSAHKITFSKENNSRFFLYLFFITGKIGLFDSIVNRVSIAHLTKEKLTNIHFLFPPLFEQTAIAAFLDCKTAQIDQAVAIKEQQIALLKERKQILIQNAVTRGLDPNVPMRNSGVEWIGKIPEHWELITLKRIVYFIQTGPFGAELHAHDYVENGTPLINPKHMKEGNIIPDATCSVDNNTLLRLKKYQLANGDLIMARRGELGRCAVVSTKEHGWLCGTGSIVIRLKHDYFNVKYFFRIISGRGVAEVLGLDSVGSTMDNLNTAIVGNLVLPMPNMEEQTAIVTHIETQSAKIDQAIAIQQQQIDKLKEYKATLINSAVTGKVRISDAVQLEGVR</sequence>
<dbReference type="STRING" id="686340.Metal_0717"/>
<dbReference type="Pfam" id="PF01420">
    <property type="entry name" value="Methylase_S"/>
    <property type="match status" value="2"/>
</dbReference>
<feature type="domain" description="Type I restriction modification DNA specificity" evidence="4">
    <location>
        <begin position="58"/>
        <end position="206"/>
    </location>
</feature>
<organism evidence="5 6">
    <name type="scientific">Methylomicrobium album BG8</name>
    <dbReference type="NCBI Taxonomy" id="686340"/>
    <lineage>
        <taxon>Bacteria</taxon>
        <taxon>Pseudomonadati</taxon>
        <taxon>Pseudomonadota</taxon>
        <taxon>Gammaproteobacteria</taxon>
        <taxon>Methylococcales</taxon>
        <taxon>Methylococcaceae</taxon>
        <taxon>Methylomicrobium</taxon>
    </lineage>
</organism>
<accession>H8GQ93</accession>
<keyword evidence="2" id="KW-0680">Restriction system</keyword>
<dbReference type="PANTHER" id="PTHR30408">
    <property type="entry name" value="TYPE-1 RESTRICTION ENZYME ECOKI SPECIFICITY PROTEIN"/>
    <property type="match status" value="1"/>
</dbReference>
<reference evidence="5 6" key="1">
    <citation type="journal article" date="2013" name="Genome Announc.">
        <title>Genome Sequence of the Obligate Gammaproteobacterial Methanotroph Methylomicrobium album Strain BG8.</title>
        <authorList>
            <person name="Kits K.D."/>
            <person name="Kalyuzhnaya M.G."/>
            <person name="Klotz M.G."/>
            <person name="Jetten M.S."/>
            <person name="Op den Camp H.J."/>
            <person name="Vuilleumier S."/>
            <person name="Bringel F."/>
            <person name="Dispirito A.A."/>
            <person name="Murrell J.C."/>
            <person name="Bruce D."/>
            <person name="Cheng J.F."/>
            <person name="Copeland A."/>
            <person name="Goodwin L."/>
            <person name="Hauser L."/>
            <person name="Lajus A."/>
            <person name="Land M.L."/>
            <person name="Lapidus A."/>
            <person name="Lucas S."/>
            <person name="Medigue C."/>
            <person name="Pitluck S."/>
            <person name="Woyke T."/>
            <person name="Zeytun A."/>
            <person name="Stein L.Y."/>
        </authorList>
    </citation>
    <scope>NUCLEOTIDE SEQUENCE [LARGE SCALE GENOMIC DNA]</scope>
    <source>
        <strain evidence="5 6">BG8</strain>
    </source>
</reference>
<dbReference type="GO" id="GO:0003677">
    <property type="term" value="F:DNA binding"/>
    <property type="evidence" value="ECO:0007669"/>
    <property type="project" value="UniProtKB-KW"/>
</dbReference>
<dbReference type="RefSeq" id="WP_005369677.1">
    <property type="nucleotide sequence ID" value="NZ_CM001475.1"/>
</dbReference>
<dbReference type="HOGENOM" id="CLU_021095_1_2_6"/>
<feature type="domain" description="Type I restriction modification DNA specificity" evidence="4">
    <location>
        <begin position="242"/>
        <end position="428"/>
    </location>
</feature>
<evidence type="ECO:0000256" key="3">
    <source>
        <dbReference type="ARBA" id="ARBA00023125"/>
    </source>
</evidence>
<keyword evidence="5" id="KW-0378">Hydrolase</keyword>
<proteinExistence type="inferred from homology"/>
<keyword evidence="5" id="KW-0540">Nuclease</keyword>
<evidence type="ECO:0000256" key="1">
    <source>
        <dbReference type="ARBA" id="ARBA00010923"/>
    </source>
</evidence>
<evidence type="ECO:0000313" key="5">
    <source>
        <dbReference type="EMBL" id="EIC28552.1"/>
    </source>
</evidence>
<dbReference type="GO" id="GO:0004519">
    <property type="term" value="F:endonuclease activity"/>
    <property type="evidence" value="ECO:0007669"/>
    <property type="project" value="UniProtKB-KW"/>
</dbReference>
<gene>
    <name evidence="5" type="ORF">Metal_0717</name>
</gene>
<keyword evidence="3" id="KW-0238">DNA-binding</keyword>
<evidence type="ECO:0000313" key="6">
    <source>
        <dbReference type="Proteomes" id="UP000005090"/>
    </source>
</evidence>
<dbReference type="Gene3D" id="3.90.220.20">
    <property type="entry name" value="DNA methylase specificity domains"/>
    <property type="match status" value="2"/>
</dbReference>
<dbReference type="CDD" id="cd16961">
    <property type="entry name" value="RMtype1_S_TRD-CR_like"/>
    <property type="match status" value="1"/>
</dbReference>
<dbReference type="eggNOG" id="COG0732">
    <property type="taxonomic scope" value="Bacteria"/>
</dbReference>
<keyword evidence="6" id="KW-1185">Reference proteome</keyword>
<evidence type="ECO:0000259" key="4">
    <source>
        <dbReference type="Pfam" id="PF01420"/>
    </source>
</evidence>